<dbReference type="SUPFAM" id="SSF52777">
    <property type="entry name" value="CoA-dependent acyltransferases"/>
    <property type="match status" value="4"/>
</dbReference>
<evidence type="ECO:0000256" key="2">
    <source>
        <dbReference type="ARBA" id="ARBA00022553"/>
    </source>
</evidence>
<dbReference type="GO" id="GO:0044550">
    <property type="term" value="P:secondary metabolite biosynthetic process"/>
    <property type="evidence" value="ECO:0007669"/>
    <property type="project" value="TreeGrafter"/>
</dbReference>
<dbReference type="InterPro" id="IPR042099">
    <property type="entry name" value="ANL_N_sf"/>
</dbReference>
<dbReference type="GO" id="GO:0016874">
    <property type="term" value="F:ligase activity"/>
    <property type="evidence" value="ECO:0007669"/>
    <property type="project" value="UniProtKB-KW"/>
</dbReference>
<dbReference type="Gene3D" id="3.30.300.30">
    <property type="match status" value="2"/>
</dbReference>
<keyword evidence="1" id="KW-0596">Phosphopantetheine</keyword>
<dbReference type="InterPro" id="IPR020845">
    <property type="entry name" value="AMP-binding_CS"/>
</dbReference>
<dbReference type="PANTHER" id="PTHR45527:SF1">
    <property type="entry name" value="FATTY ACID SYNTHASE"/>
    <property type="match status" value="1"/>
</dbReference>
<dbReference type="PROSITE" id="PS00012">
    <property type="entry name" value="PHOSPHOPANTETHEINE"/>
    <property type="match status" value="1"/>
</dbReference>
<gene>
    <name evidence="5" type="ORF">GRF29_164g510630</name>
</gene>
<dbReference type="Gene3D" id="1.10.1200.10">
    <property type="entry name" value="ACP-like"/>
    <property type="match status" value="1"/>
</dbReference>
<name>A0AAN6LNR0_9PLEO</name>
<dbReference type="InterPro" id="IPR023213">
    <property type="entry name" value="CAT-like_dom_sf"/>
</dbReference>
<evidence type="ECO:0000313" key="5">
    <source>
        <dbReference type="EMBL" id="KAK3201744.1"/>
    </source>
</evidence>
<dbReference type="SUPFAM" id="SSF47336">
    <property type="entry name" value="ACP-like"/>
    <property type="match status" value="1"/>
</dbReference>
<feature type="domain" description="Carrier" evidence="4">
    <location>
        <begin position="1493"/>
        <end position="1571"/>
    </location>
</feature>
<dbReference type="Pfam" id="PF00668">
    <property type="entry name" value="Condensation"/>
    <property type="match status" value="2"/>
</dbReference>
<dbReference type="Pfam" id="PF00501">
    <property type="entry name" value="AMP-binding"/>
    <property type="match status" value="2"/>
</dbReference>
<dbReference type="Proteomes" id="UP001280581">
    <property type="component" value="Unassembled WGS sequence"/>
</dbReference>
<reference evidence="5 6" key="1">
    <citation type="submission" date="2021-02" db="EMBL/GenBank/DDBJ databases">
        <title>Genome assembly of Pseudopithomyces chartarum.</title>
        <authorList>
            <person name="Jauregui R."/>
            <person name="Singh J."/>
            <person name="Voisey C."/>
        </authorList>
    </citation>
    <scope>NUCLEOTIDE SEQUENCE [LARGE SCALE GENOMIC DNA]</scope>
    <source>
        <strain evidence="5 6">AGR01</strain>
    </source>
</reference>
<dbReference type="Gene3D" id="2.30.38.10">
    <property type="entry name" value="Luciferase, Domain 3"/>
    <property type="match status" value="1"/>
</dbReference>
<dbReference type="Gene3D" id="3.40.50.12780">
    <property type="entry name" value="N-terminal domain of ligase-like"/>
    <property type="match status" value="1"/>
</dbReference>
<dbReference type="Pfam" id="PF00550">
    <property type="entry name" value="PP-binding"/>
    <property type="match status" value="1"/>
</dbReference>
<dbReference type="Gene3D" id="3.40.50.980">
    <property type="match status" value="2"/>
</dbReference>
<dbReference type="InterPro" id="IPR000873">
    <property type="entry name" value="AMP-dep_synth/lig_dom"/>
</dbReference>
<dbReference type="InterPro" id="IPR009081">
    <property type="entry name" value="PP-bd_ACP"/>
</dbReference>
<comment type="caution">
    <text evidence="5">The sequence shown here is derived from an EMBL/GenBank/DDBJ whole genome shotgun (WGS) entry which is preliminary data.</text>
</comment>
<dbReference type="PANTHER" id="PTHR45527">
    <property type="entry name" value="NONRIBOSOMAL PEPTIDE SYNTHETASE"/>
    <property type="match status" value="1"/>
</dbReference>
<proteinExistence type="predicted"/>
<dbReference type="GO" id="GO:0031177">
    <property type="term" value="F:phosphopantetheine binding"/>
    <property type="evidence" value="ECO:0007669"/>
    <property type="project" value="TreeGrafter"/>
</dbReference>
<evidence type="ECO:0000259" key="4">
    <source>
        <dbReference type="PROSITE" id="PS50075"/>
    </source>
</evidence>
<sequence>MKSIPENVLTLFFDTYQKQPTTIAVSDGHVKFSYAELEAASYGIARRLASLGASPGDVIPIVTQSCLQMVIGVLGILRTGATYAPLDSTQWPTSKMQATVARLHPKILLYTGKINVEFEPDVVSISVEEILGTLVDTNDSVHGAYISLPLPGGLACIIFTSGTTGEPKGVMLRHSSLHHFVTSPPFNYNVTCHDSVLLVLSCAFDACMGTMFSTLCNGGCVVIADGSNLHERVKTCTVFVGTPSILNSLVPPKSTGDYPVLNRLVVGGETPSKELLQRWTVLSKPIWIAYGPTEATCATLMSEVAFSEGIKTSDPRVLGFPIPGADISIVDANMEPIEALGEEGELLISGSGLAAGYWQNQELTASKFIEFRGVRTYMTGDYVRWTRDAQGRLTVYFCGRKDRVVKIRGFLVNLETDIDAAIAKNIPGVQAVHSYYDGTRIYTAVMPGHLDEVCLLSHLRRCLPQYMIPEKIYPLNSFPQNAYGKTDVRGLQAVLQEKLKSEATRHDGEMSKTRLGKDMIEGLNEILNSNSTHHLNPALSFIGNGIYSLTATRLCFFLRTRGYSFRPVDFLSTQSINSFFEYYRTVEPNMNSNNSIVAGDSTSTIGGHGPVPLTMQQLQLIHGTVKEPHFNIVSYILECDQRHLNRFKAAWMIIERIEPIFRTEIVATSVGQYTQQVTSKPHPSWDQRSIDKSQLEEEVFNIAACTGLGYRFTVIEFQNSNQAAIVWSIHHALMDGFSAGILLKKVAQTMRGDTVTPSIPLPTAIHSLQSALDRQNSANHTFWEEQEALVPYASADIPVGGIQSSDRTSTHRTQLVCFKDSTRDAVAQYCAEHGITPAALHYATWALIMSTYTGSENVVFGAVFSGRDSDELLADCVVGCLFNTLPLRIRVERDAASAEFTRHVYDLIQRTSKFHGSMGNSSQTRYSTALSCDAELSNQRAELGCVSSSQVVQYPDLPLLVIVREDRDVALLYKTDSFNEEIMQDLSDAYHNIFESLLATPRLSVRCVLQLKHKKARWQQILALGNFDNKESYTNSAESTLTAKFDDAASLYTSDLAIEKGEARLTYGQVRDRVDHLALVLESRVKPGDVVCVLADRSINWVISIFAVLKIAAVYCPNDLDNRSNQDKIIRLSKAKLVLFDHPNQRELLPRGKVASLCVSEILKDVRPATASAGRLSRYPKPDDAAFLVFTSGILIENRSLVALQGSYNALFSSARGTRIAQFLSPGFDVAMQEITWALTSGGTLVLRKDDKNPFSHIGGVDTIMVTPSVAANLDPCDYPNLRYLHLAGEPVPQRVVKLWDTPKREIFNIYGPAEDALFQPRDCNIYVAGIQVSRGYINHESATASAFLADTFVPASSTTRERMYCTGDLGHVDGSGRVYYCGRKDRQIKLRGFRTNLDDVANTAQQAMPTLKKAFVTERDGRLILWVEPETVDKVMLRDRLSTVLPAHAIPSTIVALEVLPLNPNGKVDAKTLNKNALPTRPVPFAPSLASPCLSPVEDMIADEWRSLLGLENSAMIQSHDSFSMLGGHSVLQLALAARLTRRFKVRMAVKDVICAPTLARLATSINNKLLNQSVGNDPPEALSQLGRHRLSPPELEWWHRYQSAEQPSAFNVPFVARLSPNTDLSRLRAAIESEIARHELLRSRFVACAGKGPRRVLSPDPILVRMVDDDDEETHRFNLQAFIDQPFHLSKDDLIRVVLTKSFVAISMSHMIIDLSALRQLLTTMADMYNKNSTNLPPPAQQYFDIQQWSAPVDAANTSFWRTYLAGTNPQRQRPQRSFRGSSTFTTISDTTRHKILSVVGEHHISLQQFTLSAVGLVLQALTGTTETPLTIGTPYMNRNTVDSSTNEDEKHIIGLFLEPLPIRIDWPPRSTSYTAVQLLRATKASAQAALAHAVPWPALLHSLDIPFPPLHQPVFDVVVTVHDNRSGGVDLAIPGAVTVGADAAALPDEIGMRGRYGKKNTDVCL</sequence>
<evidence type="ECO:0000256" key="3">
    <source>
        <dbReference type="ARBA" id="ARBA00022598"/>
    </source>
</evidence>
<dbReference type="PROSITE" id="PS00455">
    <property type="entry name" value="AMP_BINDING"/>
    <property type="match status" value="1"/>
</dbReference>
<keyword evidence="3" id="KW-0436">Ligase</keyword>
<dbReference type="InterPro" id="IPR045851">
    <property type="entry name" value="AMP-bd_C_sf"/>
</dbReference>
<keyword evidence="2" id="KW-0597">Phosphoprotein</keyword>
<dbReference type="Gene3D" id="3.30.559.10">
    <property type="entry name" value="Chloramphenicol acetyltransferase-like domain"/>
    <property type="match status" value="2"/>
</dbReference>
<dbReference type="SUPFAM" id="SSF56801">
    <property type="entry name" value="Acetyl-CoA synthetase-like"/>
    <property type="match status" value="2"/>
</dbReference>
<evidence type="ECO:0000256" key="1">
    <source>
        <dbReference type="ARBA" id="ARBA00022450"/>
    </source>
</evidence>
<dbReference type="PROSITE" id="PS50075">
    <property type="entry name" value="CARRIER"/>
    <property type="match status" value="1"/>
</dbReference>
<accession>A0AAN6LNR0</accession>
<evidence type="ECO:0000313" key="6">
    <source>
        <dbReference type="Proteomes" id="UP001280581"/>
    </source>
</evidence>
<dbReference type="GO" id="GO:0005737">
    <property type="term" value="C:cytoplasm"/>
    <property type="evidence" value="ECO:0007669"/>
    <property type="project" value="TreeGrafter"/>
</dbReference>
<keyword evidence="6" id="KW-1185">Reference proteome</keyword>
<dbReference type="InterPro" id="IPR001242">
    <property type="entry name" value="Condensation_dom"/>
</dbReference>
<dbReference type="InterPro" id="IPR006162">
    <property type="entry name" value="Ppantetheine_attach_site"/>
</dbReference>
<dbReference type="GO" id="GO:0043041">
    <property type="term" value="P:amino acid activation for nonribosomal peptide biosynthetic process"/>
    <property type="evidence" value="ECO:0007669"/>
    <property type="project" value="TreeGrafter"/>
</dbReference>
<organism evidence="5 6">
    <name type="scientific">Pseudopithomyces chartarum</name>
    <dbReference type="NCBI Taxonomy" id="1892770"/>
    <lineage>
        <taxon>Eukaryota</taxon>
        <taxon>Fungi</taxon>
        <taxon>Dikarya</taxon>
        <taxon>Ascomycota</taxon>
        <taxon>Pezizomycotina</taxon>
        <taxon>Dothideomycetes</taxon>
        <taxon>Pleosporomycetidae</taxon>
        <taxon>Pleosporales</taxon>
        <taxon>Massarineae</taxon>
        <taxon>Didymosphaeriaceae</taxon>
        <taxon>Pseudopithomyces</taxon>
    </lineage>
</organism>
<dbReference type="Gene3D" id="3.30.559.30">
    <property type="entry name" value="Nonribosomal peptide synthetase, condensation domain"/>
    <property type="match status" value="2"/>
</dbReference>
<protein>
    <recommendedName>
        <fullName evidence="4">Carrier domain-containing protein</fullName>
    </recommendedName>
</protein>
<dbReference type="EMBL" id="WVTA01000015">
    <property type="protein sequence ID" value="KAK3201744.1"/>
    <property type="molecule type" value="Genomic_DNA"/>
</dbReference>
<dbReference type="InterPro" id="IPR036736">
    <property type="entry name" value="ACP-like_sf"/>
</dbReference>